<dbReference type="InterPro" id="IPR004910">
    <property type="entry name" value="Yippee/Mis18/Cereblon"/>
</dbReference>
<dbReference type="GO" id="GO:0046872">
    <property type="term" value="F:metal ion binding"/>
    <property type="evidence" value="ECO:0007669"/>
    <property type="project" value="UniProtKB-KW"/>
</dbReference>
<comment type="function">
    <text evidence="11">Substrate recognition component of a DCX (DDB1-CUL4-X-box) E3 protein ligase complex that mediates the ubiquitination and subsequent proteasomal degradation of target proteins. Has an essential role in mediating growth by negatively regulating insulin signaling. It also has a role in maintaining presynaptic function in the neuromuscular junction synapses of third-instar larvae.</text>
</comment>
<keyword evidence="8" id="KW-0832">Ubl conjugation</keyword>
<feature type="region of interest" description="Disordered" evidence="13">
    <location>
        <begin position="9"/>
        <end position="28"/>
    </location>
</feature>
<evidence type="ECO:0000256" key="5">
    <source>
        <dbReference type="ARBA" id="ARBA00022723"/>
    </source>
</evidence>
<evidence type="ECO:0000256" key="1">
    <source>
        <dbReference type="ARBA" id="ARBA00004123"/>
    </source>
</evidence>
<dbReference type="InterPro" id="IPR015947">
    <property type="entry name" value="PUA-like_sf"/>
</dbReference>
<comment type="pathway">
    <text evidence="2">Protein modification; protein ubiquitination.</text>
</comment>
<protein>
    <recommendedName>
        <fullName evidence="4">Protein cereblon</fullName>
    </recommendedName>
    <alternativeName>
        <fullName evidence="10">Protein ohgata</fullName>
    </alternativeName>
</protein>
<dbReference type="GO" id="GO:0005634">
    <property type="term" value="C:nucleus"/>
    <property type="evidence" value="ECO:0007669"/>
    <property type="project" value="UniProtKB-SubCell"/>
</dbReference>
<keyword evidence="9" id="KW-0539">Nucleus</keyword>
<keyword evidence="16" id="KW-0378">Hydrolase</keyword>
<proteinExistence type="evidence at transcript level"/>
<dbReference type="SUPFAM" id="SSF88697">
    <property type="entry name" value="PUA domain-like"/>
    <property type="match status" value="1"/>
</dbReference>
<dbReference type="Gene3D" id="1.20.58.1480">
    <property type="match status" value="1"/>
</dbReference>
<dbReference type="PANTHER" id="PTHR46732:SF8">
    <property type="entry name" value="ATP-DEPENDENT PROTEASE LA (LON) DOMAIN PROTEIN"/>
    <property type="match status" value="1"/>
</dbReference>
<dbReference type="FunFam" id="2.30.130.40:FF:000002">
    <property type="entry name" value="Cereblon, isoform CRA_c"/>
    <property type="match status" value="1"/>
</dbReference>
<name>A0A131XCA3_9ACAR</name>
<dbReference type="SMART" id="SM00464">
    <property type="entry name" value="LON"/>
    <property type="match status" value="1"/>
</dbReference>
<evidence type="ECO:0000256" key="8">
    <source>
        <dbReference type="ARBA" id="ARBA00022843"/>
    </source>
</evidence>
<feature type="domain" description="Lon N-terminal" evidence="14">
    <location>
        <begin position="63"/>
        <end position="294"/>
    </location>
</feature>
<comment type="similarity">
    <text evidence="3">Belongs to the CRBN family.</text>
</comment>
<evidence type="ECO:0000256" key="4">
    <source>
        <dbReference type="ARBA" id="ARBA00014394"/>
    </source>
</evidence>
<evidence type="ECO:0000256" key="7">
    <source>
        <dbReference type="ARBA" id="ARBA00022833"/>
    </source>
</evidence>
<evidence type="ECO:0000256" key="13">
    <source>
        <dbReference type="SAM" id="MobiDB-lite"/>
    </source>
</evidence>
<dbReference type="Gene3D" id="2.30.130.40">
    <property type="entry name" value="LON domain-like"/>
    <property type="match status" value="1"/>
</dbReference>
<dbReference type="Pfam" id="PF02190">
    <property type="entry name" value="LON_substr_bdg"/>
    <property type="match status" value="1"/>
</dbReference>
<dbReference type="PANTHER" id="PTHR46732">
    <property type="entry name" value="ATP-DEPENDENT PROTEASE LA (LON) DOMAIN PROTEIN"/>
    <property type="match status" value="1"/>
</dbReference>
<evidence type="ECO:0000256" key="11">
    <source>
        <dbReference type="ARBA" id="ARBA00046075"/>
    </source>
</evidence>
<dbReference type="InterPro" id="IPR034750">
    <property type="entry name" value="CULT"/>
</dbReference>
<keyword evidence="6" id="KW-0833">Ubl conjugation pathway</keyword>
<dbReference type="GO" id="GO:0006508">
    <property type="term" value="P:proteolysis"/>
    <property type="evidence" value="ECO:0007669"/>
    <property type="project" value="UniProtKB-KW"/>
</dbReference>
<evidence type="ECO:0000256" key="10">
    <source>
        <dbReference type="ARBA" id="ARBA00030079"/>
    </source>
</evidence>
<organism evidence="16">
    <name type="scientific">Hyalomma excavatum</name>
    <dbReference type="NCBI Taxonomy" id="257692"/>
    <lineage>
        <taxon>Eukaryota</taxon>
        <taxon>Metazoa</taxon>
        <taxon>Ecdysozoa</taxon>
        <taxon>Arthropoda</taxon>
        <taxon>Chelicerata</taxon>
        <taxon>Arachnida</taxon>
        <taxon>Acari</taxon>
        <taxon>Parasitiformes</taxon>
        <taxon>Ixodida</taxon>
        <taxon>Ixodoidea</taxon>
        <taxon>Ixodidae</taxon>
        <taxon>Hyalomminae</taxon>
        <taxon>Hyalomma</taxon>
    </lineage>
</organism>
<comment type="subcellular location">
    <subcellularLocation>
        <location evidence="1">Nucleus</location>
    </subcellularLocation>
</comment>
<dbReference type="GO" id="GO:0016567">
    <property type="term" value="P:protein ubiquitination"/>
    <property type="evidence" value="ECO:0007669"/>
    <property type="project" value="UniProtKB-UniPathway"/>
</dbReference>
<evidence type="ECO:0000256" key="9">
    <source>
        <dbReference type="ARBA" id="ARBA00023242"/>
    </source>
</evidence>
<evidence type="ECO:0000256" key="2">
    <source>
        <dbReference type="ARBA" id="ARBA00004906"/>
    </source>
</evidence>
<evidence type="ECO:0000259" key="14">
    <source>
        <dbReference type="PROSITE" id="PS51787"/>
    </source>
</evidence>
<keyword evidence="16" id="KW-0645">Protease</keyword>
<comment type="subunit">
    <text evidence="12">Likely a component of a DCX (DDB1-CUL4-X-box) protein ligase complex. May interact with pic/DDB1.</text>
</comment>
<dbReference type="UniPathway" id="UPA00143"/>
<evidence type="ECO:0000313" key="16">
    <source>
        <dbReference type="EMBL" id="JAP64823.1"/>
    </source>
</evidence>
<evidence type="ECO:0000259" key="15">
    <source>
        <dbReference type="PROSITE" id="PS51788"/>
    </source>
</evidence>
<dbReference type="AlphaFoldDB" id="A0A131XCA3"/>
<dbReference type="Gene3D" id="2.170.150.20">
    <property type="entry name" value="Peptide methionine sulfoxide reductase"/>
    <property type="match status" value="1"/>
</dbReference>
<dbReference type="GO" id="GO:0008233">
    <property type="term" value="F:peptidase activity"/>
    <property type="evidence" value="ECO:0007669"/>
    <property type="project" value="UniProtKB-KW"/>
</dbReference>
<evidence type="ECO:0000256" key="3">
    <source>
        <dbReference type="ARBA" id="ARBA00005293"/>
    </source>
</evidence>
<evidence type="ECO:0000256" key="12">
    <source>
        <dbReference type="ARBA" id="ARBA00046796"/>
    </source>
</evidence>
<reference evidence="16" key="1">
    <citation type="journal article" date="2017" name="Ticks Tick Borne Dis.">
        <title>An insight into the sialome of Hyalomma excavatum.</title>
        <authorList>
            <person name="Ribeiro J.M."/>
            <person name="Slovak M."/>
            <person name="Francischetti I.M."/>
        </authorList>
    </citation>
    <scope>NUCLEOTIDE SEQUENCE</scope>
    <source>
        <strain evidence="16">Samish</strain>
        <tissue evidence="16">Salivary glands</tissue>
    </source>
</reference>
<accession>A0A131XCA3</accession>
<dbReference type="Pfam" id="PF03226">
    <property type="entry name" value="Yippee-Mis18"/>
    <property type="match status" value="1"/>
</dbReference>
<dbReference type="InterPro" id="IPR003111">
    <property type="entry name" value="Lon_prtase_N"/>
</dbReference>
<feature type="domain" description="CULT" evidence="15">
    <location>
        <begin position="293"/>
        <end position="400"/>
    </location>
</feature>
<sequence length="407" mass="45875">MADDIIHLVPRADDADEEEDSASASAMDVSYDTSLPAQHTYLGNDMEDLTGRTVFEEDSLQTIPVLTSHDVILVPGQILPLQIFRPLEISMMHRIIENDRTFGIVGESSIASSAQPLGTTAEIRSYKEEVDELSGVATLVVKAEGRQRFRVISSRTRTDGILLASIKILPDKPTSDVGEAARLPSLSRFKDRSALRYAPSERHKDPYGFSHMTAWPSWVYRQYDADLLVSKIEAELREWTENFATLSLPRDPCRFSYWVASSLLLDDKLRLEMLSYDNPVQRLRCELAILRDCRVLTCKECNQKMADRSDVFSMSQSGPQGAYVNPHGYVHEMITVRKATGVYLNGRPSTLYSWFPGYAWTILQCSGCHCHVGWKFTASNKALLPKKFWGLCRAAIRPALQTERRSS</sequence>
<evidence type="ECO:0000256" key="6">
    <source>
        <dbReference type="ARBA" id="ARBA00022786"/>
    </source>
</evidence>
<dbReference type="PROSITE" id="PS51788">
    <property type="entry name" value="CULT"/>
    <property type="match status" value="1"/>
</dbReference>
<keyword evidence="5" id="KW-0479">Metal-binding</keyword>
<keyword evidence="7" id="KW-0862">Zinc</keyword>
<dbReference type="FunFam" id="2.170.150.20:FF:000005">
    <property type="entry name" value="Blast:Protein cereblon homolog"/>
    <property type="match status" value="1"/>
</dbReference>
<dbReference type="InterPro" id="IPR046336">
    <property type="entry name" value="Lon_prtase_N_sf"/>
</dbReference>
<dbReference type="PROSITE" id="PS51787">
    <property type="entry name" value="LON_N"/>
    <property type="match status" value="1"/>
</dbReference>
<dbReference type="CDD" id="cd15777">
    <property type="entry name" value="CRBN_C_like"/>
    <property type="match status" value="1"/>
</dbReference>
<dbReference type="EMBL" id="GEFH01003758">
    <property type="protein sequence ID" value="JAP64823.1"/>
    <property type="molecule type" value="mRNA"/>
</dbReference>